<proteinExistence type="predicted"/>
<comment type="caution">
    <text evidence="1">The sequence shown here is derived from an EMBL/GenBank/DDBJ whole genome shotgun (WGS) entry which is preliminary data.</text>
</comment>
<keyword evidence="2" id="KW-1185">Reference proteome</keyword>
<protein>
    <submittedName>
        <fullName evidence="1">Uncharacterized protein</fullName>
    </submittedName>
</protein>
<dbReference type="SMR" id="A0A8T3AV08"/>
<dbReference type="AlphaFoldDB" id="A0A8T3AV08"/>
<dbReference type="EMBL" id="JAGYWB010000015">
    <property type="protein sequence ID" value="KAI0497905.1"/>
    <property type="molecule type" value="Genomic_DNA"/>
</dbReference>
<accession>A0A8T3AV08</accession>
<evidence type="ECO:0000313" key="1">
    <source>
        <dbReference type="EMBL" id="KAI0497905.1"/>
    </source>
</evidence>
<evidence type="ECO:0000313" key="2">
    <source>
        <dbReference type="Proteomes" id="UP000829196"/>
    </source>
</evidence>
<reference evidence="1" key="1">
    <citation type="journal article" date="2022" name="Front. Genet.">
        <title>Chromosome-Scale Assembly of the Dendrobium nobile Genome Provides Insights Into the Molecular Mechanism of the Biosynthesis of the Medicinal Active Ingredient of Dendrobium.</title>
        <authorList>
            <person name="Xu Q."/>
            <person name="Niu S.-C."/>
            <person name="Li K.-L."/>
            <person name="Zheng P.-J."/>
            <person name="Zhang X.-J."/>
            <person name="Jia Y."/>
            <person name="Liu Y."/>
            <person name="Niu Y.-X."/>
            <person name="Yu L.-H."/>
            <person name="Chen D.-F."/>
            <person name="Zhang G.-Q."/>
        </authorList>
    </citation>
    <scope>NUCLEOTIDE SEQUENCE</scope>
    <source>
        <tissue evidence="1">Leaf</tissue>
    </source>
</reference>
<dbReference type="Proteomes" id="UP000829196">
    <property type="component" value="Unassembled WGS sequence"/>
</dbReference>
<name>A0A8T3AV08_DENNO</name>
<organism evidence="1 2">
    <name type="scientific">Dendrobium nobile</name>
    <name type="common">Orchid</name>
    <dbReference type="NCBI Taxonomy" id="94219"/>
    <lineage>
        <taxon>Eukaryota</taxon>
        <taxon>Viridiplantae</taxon>
        <taxon>Streptophyta</taxon>
        <taxon>Embryophyta</taxon>
        <taxon>Tracheophyta</taxon>
        <taxon>Spermatophyta</taxon>
        <taxon>Magnoliopsida</taxon>
        <taxon>Liliopsida</taxon>
        <taxon>Asparagales</taxon>
        <taxon>Orchidaceae</taxon>
        <taxon>Epidendroideae</taxon>
        <taxon>Malaxideae</taxon>
        <taxon>Dendrobiinae</taxon>
        <taxon>Dendrobium</taxon>
    </lineage>
</organism>
<sequence>MGLSSNYADGGLERMARQEQKLQMVEEVMVERTDEAASIWLHAELDADADNGMQMQTTT</sequence>
<gene>
    <name evidence="1" type="ORF">KFK09_021143</name>
</gene>